<dbReference type="OrthoDB" id="6617942at2759"/>
<sequence length="127" mass="14343">MSWSLLTGLYFDGRKDNTKVLIEKDTKYYPKTTKEEHYTLVNEPNSVYIGHVTAAAGGAKAIKEAILNFFESNYMQLNGLTIIGCDGTNINTGHKGGIIRLMELASIDHYNGEFVCFKRMSYLFVIY</sequence>
<proteinExistence type="predicted"/>
<dbReference type="EMBL" id="BGPR01026033">
    <property type="protein sequence ID" value="GBN95441.1"/>
    <property type="molecule type" value="Genomic_DNA"/>
</dbReference>
<keyword evidence="2" id="KW-1185">Reference proteome</keyword>
<name>A0A4Y2T5G9_ARAVE</name>
<accession>A0A4Y2T5G9</accession>
<dbReference type="Proteomes" id="UP000499080">
    <property type="component" value="Unassembled WGS sequence"/>
</dbReference>
<dbReference type="AlphaFoldDB" id="A0A4Y2T5G9"/>
<gene>
    <name evidence="1" type="ORF">AVEN_141288_1</name>
</gene>
<protein>
    <submittedName>
        <fullName evidence="1">Uncharacterized protein</fullName>
    </submittedName>
</protein>
<organism evidence="1 2">
    <name type="scientific">Araneus ventricosus</name>
    <name type="common">Orbweaver spider</name>
    <name type="synonym">Epeira ventricosa</name>
    <dbReference type="NCBI Taxonomy" id="182803"/>
    <lineage>
        <taxon>Eukaryota</taxon>
        <taxon>Metazoa</taxon>
        <taxon>Ecdysozoa</taxon>
        <taxon>Arthropoda</taxon>
        <taxon>Chelicerata</taxon>
        <taxon>Arachnida</taxon>
        <taxon>Araneae</taxon>
        <taxon>Araneomorphae</taxon>
        <taxon>Entelegynae</taxon>
        <taxon>Araneoidea</taxon>
        <taxon>Araneidae</taxon>
        <taxon>Araneus</taxon>
    </lineage>
</organism>
<reference evidence="1 2" key="1">
    <citation type="journal article" date="2019" name="Sci. Rep.">
        <title>Orb-weaving spider Araneus ventricosus genome elucidates the spidroin gene catalogue.</title>
        <authorList>
            <person name="Kono N."/>
            <person name="Nakamura H."/>
            <person name="Ohtoshi R."/>
            <person name="Moran D.A.P."/>
            <person name="Shinohara A."/>
            <person name="Yoshida Y."/>
            <person name="Fujiwara M."/>
            <person name="Mori M."/>
            <person name="Tomita M."/>
            <person name="Arakawa K."/>
        </authorList>
    </citation>
    <scope>NUCLEOTIDE SEQUENCE [LARGE SCALE GENOMIC DNA]</scope>
</reference>
<comment type="caution">
    <text evidence="1">The sequence shown here is derived from an EMBL/GenBank/DDBJ whole genome shotgun (WGS) entry which is preliminary data.</text>
</comment>
<evidence type="ECO:0000313" key="2">
    <source>
        <dbReference type="Proteomes" id="UP000499080"/>
    </source>
</evidence>
<evidence type="ECO:0000313" key="1">
    <source>
        <dbReference type="EMBL" id="GBN95441.1"/>
    </source>
</evidence>